<dbReference type="Pfam" id="PF05701">
    <property type="entry name" value="WEMBL"/>
    <property type="match status" value="1"/>
</dbReference>
<feature type="coiled-coil region" evidence="3">
    <location>
        <begin position="296"/>
        <end position="333"/>
    </location>
</feature>
<evidence type="ECO:0000256" key="1">
    <source>
        <dbReference type="ARBA" id="ARBA00005485"/>
    </source>
</evidence>
<dbReference type="OrthoDB" id="649232at2759"/>
<dbReference type="InterPro" id="IPR008545">
    <property type="entry name" value="Web"/>
</dbReference>
<accession>A0A835A1C4</accession>
<keyword evidence="6" id="KW-1185">Reference proteome</keyword>
<keyword evidence="2 3" id="KW-0175">Coiled coil</keyword>
<dbReference type="Proteomes" id="UP000636709">
    <property type="component" value="Unassembled WGS sequence"/>
</dbReference>
<dbReference type="EMBL" id="JACEFO010003217">
    <property type="protein sequence ID" value="KAF8643200.1"/>
    <property type="molecule type" value="Genomic_DNA"/>
</dbReference>
<dbReference type="GO" id="GO:0009904">
    <property type="term" value="P:chloroplast accumulation movement"/>
    <property type="evidence" value="ECO:0007669"/>
    <property type="project" value="TreeGrafter"/>
</dbReference>
<evidence type="ECO:0000256" key="2">
    <source>
        <dbReference type="ARBA" id="ARBA00023054"/>
    </source>
</evidence>
<reference evidence="5" key="1">
    <citation type="submission" date="2020-07" db="EMBL/GenBank/DDBJ databases">
        <title>Genome sequence and genetic diversity analysis of an under-domesticated orphan crop, white fonio (Digitaria exilis).</title>
        <authorList>
            <person name="Bennetzen J.L."/>
            <person name="Chen S."/>
            <person name="Ma X."/>
            <person name="Wang X."/>
            <person name="Yssel A.E.J."/>
            <person name="Chaluvadi S.R."/>
            <person name="Johnson M."/>
            <person name="Gangashetty P."/>
            <person name="Hamidou F."/>
            <person name="Sanogo M.D."/>
            <person name="Zwaenepoel A."/>
            <person name="Wallace J."/>
            <person name="Van De Peer Y."/>
            <person name="Van Deynze A."/>
        </authorList>
    </citation>
    <scope>NUCLEOTIDE SEQUENCE</scope>
    <source>
        <tissue evidence="5">Leaves</tissue>
    </source>
</reference>
<protein>
    <recommendedName>
        <fullName evidence="7">WEB family protein</fullName>
    </recommendedName>
</protein>
<feature type="coiled-coil region" evidence="3">
    <location>
        <begin position="190"/>
        <end position="245"/>
    </location>
</feature>
<evidence type="ECO:0000256" key="3">
    <source>
        <dbReference type="SAM" id="Coils"/>
    </source>
</evidence>
<comment type="caution">
    <text evidence="5">The sequence shown here is derived from an EMBL/GenBank/DDBJ whole genome shotgun (WGS) entry which is preliminary data.</text>
</comment>
<dbReference type="GO" id="GO:0009903">
    <property type="term" value="P:chloroplast avoidance movement"/>
    <property type="evidence" value="ECO:0007669"/>
    <property type="project" value="TreeGrafter"/>
</dbReference>
<dbReference type="AlphaFoldDB" id="A0A835A1C4"/>
<feature type="region of interest" description="Disordered" evidence="4">
    <location>
        <begin position="142"/>
        <end position="165"/>
    </location>
</feature>
<name>A0A835A1C4_9POAL</name>
<dbReference type="PANTHER" id="PTHR32054:SF4">
    <property type="entry name" value="OS07G0677900 PROTEIN"/>
    <property type="match status" value="1"/>
</dbReference>
<dbReference type="GO" id="GO:0005829">
    <property type="term" value="C:cytosol"/>
    <property type="evidence" value="ECO:0007669"/>
    <property type="project" value="TreeGrafter"/>
</dbReference>
<evidence type="ECO:0000313" key="5">
    <source>
        <dbReference type="EMBL" id="KAF8643200.1"/>
    </source>
</evidence>
<evidence type="ECO:0000313" key="6">
    <source>
        <dbReference type="Proteomes" id="UP000636709"/>
    </source>
</evidence>
<organism evidence="5 6">
    <name type="scientific">Digitaria exilis</name>
    <dbReference type="NCBI Taxonomy" id="1010633"/>
    <lineage>
        <taxon>Eukaryota</taxon>
        <taxon>Viridiplantae</taxon>
        <taxon>Streptophyta</taxon>
        <taxon>Embryophyta</taxon>
        <taxon>Tracheophyta</taxon>
        <taxon>Spermatophyta</taxon>
        <taxon>Magnoliopsida</taxon>
        <taxon>Liliopsida</taxon>
        <taxon>Poales</taxon>
        <taxon>Poaceae</taxon>
        <taxon>PACMAD clade</taxon>
        <taxon>Panicoideae</taxon>
        <taxon>Panicodae</taxon>
        <taxon>Paniceae</taxon>
        <taxon>Anthephorinae</taxon>
        <taxon>Digitaria</taxon>
    </lineage>
</organism>
<evidence type="ECO:0000256" key="4">
    <source>
        <dbReference type="SAM" id="MobiDB-lite"/>
    </source>
</evidence>
<comment type="similarity">
    <text evidence="1">Belongs to the WEB family.</text>
</comment>
<sequence length="343" mass="36751">MNGHPSQDLAPPIAAAGGLEVEARAEVDTSAPFKSVREAVDHFGGSAAWSSHLVKRMFAPPKPKVTLDLAPQPAHLCPKFGALAKQSRSSCSARADLAARKGAQRQRKGDALCAQGIRVHKEVIADLKLKIQNEEAALFSISEEKTGQAGAPTAEPDQKQPENAEADVVMSGLADGRLQKNPAPSVLKKLEQAKANLHRTTSDLAAIRASVASLLNDIAKEEVSVQRSREKIQEAARAAEALALAEIKILLSNQASSAEDLHGADGVNLSLGEYSALAAKAQEADECSRMKIESAIAQVDEANRSESDSLRKLEEAQLQVEECKKALQEAQKRWMLPTRGRLQ</sequence>
<dbReference type="PANTHER" id="PTHR32054">
    <property type="entry name" value="HEAVY CHAIN, PUTATIVE, EXPRESSED-RELATED-RELATED"/>
    <property type="match status" value="1"/>
</dbReference>
<gene>
    <name evidence="5" type="ORF">HU200_066938</name>
</gene>
<proteinExistence type="inferred from homology"/>
<evidence type="ECO:0008006" key="7">
    <source>
        <dbReference type="Google" id="ProtNLM"/>
    </source>
</evidence>